<protein>
    <submittedName>
        <fullName evidence="2">Uncharacterized protein</fullName>
    </submittedName>
</protein>
<reference evidence="2 3" key="1">
    <citation type="submission" date="2019-03" db="EMBL/GenBank/DDBJ databases">
        <title>Single cell metagenomics reveals metabolic interactions within the superorganism composed of flagellate Streblomastix strix and complex community of Bacteroidetes bacteria on its surface.</title>
        <authorList>
            <person name="Treitli S.C."/>
            <person name="Kolisko M."/>
            <person name="Husnik F."/>
            <person name="Keeling P."/>
            <person name="Hampl V."/>
        </authorList>
    </citation>
    <scope>NUCLEOTIDE SEQUENCE [LARGE SCALE GENOMIC DNA]</scope>
    <source>
        <strain evidence="2">ST1C</strain>
    </source>
</reference>
<dbReference type="AlphaFoldDB" id="A0A5J4WU64"/>
<organism evidence="2 3">
    <name type="scientific">Streblomastix strix</name>
    <dbReference type="NCBI Taxonomy" id="222440"/>
    <lineage>
        <taxon>Eukaryota</taxon>
        <taxon>Metamonada</taxon>
        <taxon>Preaxostyla</taxon>
        <taxon>Oxymonadida</taxon>
        <taxon>Streblomastigidae</taxon>
        <taxon>Streblomastix</taxon>
    </lineage>
</organism>
<proteinExistence type="predicted"/>
<evidence type="ECO:0000256" key="1">
    <source>
        <dbReference type="SAM" id="MobiDB-lite"/>
    </source>
</evidence>
<feature type="compositionally biased region" description="Polar residues" evidence="1">
    <location>
        <begin position="326"/>
        <end position="347"/>
    </location>
</feature>
<feature type="region of interest" description="Disordered" evidence="1">
    <location>
        <begin position="326"/>
        <end position="363"/>
    </location>
</feature>
<evidence type="ECO:0000313" key="3">
    <source>
        <dbReference type="Proteomes" id="UP000324800"/>
    </source>
</evidence>
<feature type="compositionally biased region" description="Low complexity" evidence="1">
    <location>
        <begin position="348"/>
        <end position="363"/>
    </location>
</feature>
<accession>A0A5J4WU64</accession>
<gene>
    <name evidence="2" type="ORF">EZS28_005912</name>
</gene>
<comment type="caution">
    <text evidence="2">The sequence shown here is derived from an EMBL/GenBank/DDBJ whole genome shotgun (WGS) entry which is preliminary data.</text>
</comment>
<name>A0A5J4WU64_9EUKA</name>
<sequence length="556" mass="63777">MNQLFELQREIEIMNIIGDKMKKFAELHKLIIGMDENDIQASINQNFFIWLKDHFFSSQYIIQLEIITMLQDIIYRGEQISPSKKKSIFFRPLNRSRFLWGIHILINKQAEIQEKSKDQQYEDSEFMQKCLDVLFGVMRERYMVEEQLREICGKVLIHCLNKLITYLIEASKTLKTQPHLGIMTSNRFSDEMRRGIQTLHTLSCATQNKITQNFLVEKFRIHEAITPLLHINCDYLACEHRIQLPFSLKLEKLQLAILDAVSSLCEKDEVIQAYLVQEVRLIPHLSQILITFASQLCPNFKQSKFENFQSSPQSIQSPLQQPETIEQLKQSETSDKSNTSHTNPIQHSTSTQSPQSQNSSQPSGTAAIRITQQLYYAVLELLEYILDGNRLSAEGICFEPSLVSAFAALSQVQRKQSNQFILDEQVAVEIRIRSIWYLRQVQMNGGDKVQRSLVKDGIYTKRVLTDAISSSGGNSEDCVDVIKESLFGLTQLIMTLREGNSICQGQTTLLELVTEQLEEEGAVQEVDAQVFCTKELITSGVRATAIQTQTRLIFYI</sequence>
<dbReference type="EMBL" id="SNRW01000930">
    <property type="protein sequence ID" value="KAA6398564.1"/>
    <property type="molecule type" value="Genomic_DNA"/>
</dbReference>
<evidence type="ECO:0000313" key="2">
    <source>
        <dbReference type="EMBL" id="KAA6398564.1"/>
    </source>
</evidence>
<dbReference type="Proteomes" id="UP000324800">
    <property type="component" value="Unassembled WGS sequence"/>
</dbReference>